<dbReference type="HOGENOM" id="CLU_046006_12_4_4"/>
<sequence>MPITQFDHYTLRARDIEVSARFYQDVMGFRVETLDSFAFPFRLLFLGDQAVVHLLGAGAELDAFLGRHAPSYEKGAERGTGNMEHVAFNATGFKEFLARVKAAKAHYVQRTLADYGVVQLLIADPDGIEIEVNFPIGELND</sequence>
<dbReference type="KEGG" id="rbu:PG1C_07935"/>
<reference evidence="2 3" key="1">
    <citation type="journal article" date="2015" name="Genome Announc.">
        <title>Complete Genome Sequence of a Novel Bacterium within the Family Rhodocyclaceae That Degrades Polycyclic Aromatic Hydrocarbons.</title>
        <authorList>
            <person name="Singleton D.R."/>
            <person name="Dickey A.N."/>
            <person name="Scholl E.H."/>
            <person name="Wright F.A."/>
            <person name="Aitken M.D."/>
        </authorList>
    </citation>
    <scope>NUCLEOTIDE SEQUENCE [LARGE SCALE GENOMIC DNA]</scope>
    <source>
        <strain evidence="3">PG1-Ca6</strain>
    </source>
</reference>
<gene>
    <name evidence="2" type="ORF">PG1C_07935</name>
</gene>
<dbReference type="PANTHER" id="PTHR46142">
    <property type="match status" value="1"/>
</dbReference>
<dbReference type="Gene3D" id="3.10.180.10">
    <property type="entry name" value="2,3-Dihydroxybiphenyl 1,2-Dioxygenase, domain 1"/>
    <property type="match status" value="1"/>
</dbReference>
<dbReference type="PANTHER" id="PTHR46142:SF3">
    <property type="entry name" value="F18B13.24 PROTEIN"/>
    <property type="match status" value="1"/>
</dbReference>
<dbReference type="PROSITE" id="PS51819">
    <property type="entry name" value="VOC"/>
    <property type="match status" value="1"/>
</dbReference>
<evidence type="ECO:0000313" key="2">
    <source>
        <dbReference type="EMBL" id="AJP48409.1"/>
    </source>
</evidence>
<dbReference type="AlphaFoldDB" id="A0A0C5J9M7"/>
<dbReference type="STRING" id="1565605.PG1C_07935"/>
<name>A0A0C5J9M7_9PROT</name>
<feature type="domain" description="VOC" evidence="1">
    <location>
        <begin position="5"/>
        <end position="135"/>
    </location>
</feature>
<dbReference type="SUPFAM" id="SSF54593">
    <property type="entry name" value="Glyoxalase/Bleomycin resistance protein/Dihydroxybiphenyl dioxygenase"/>
    <property type="match status" value="1"/>
</dbReference>
<protein>
    <recommendedName>
        <fullName evidence="1">VOC domain-containing protein</fullName>
    </recommendedName>
</protein>
<dbReference type="Pfam" id="PF00903">
    <property type="entry name" value="Glyoxalase"/>
    <property type="match status" value="1"/>
</dbReference>
<keyword evidence="3" id="KW-1185">Reference proteome</keyword>
<dbReference type="InterPro" id="IPR004360">
    <property type="entry name" value="Glyas_Fos-R_dOase_dom"/>
</dbReference>
<organism evidence="2 3">
    <name type="scientific">Rugosibacter aromaticivorans</name>
    <dbReference type="NCBI Taxonomy" id="1565605"/>
    <lineage>
        <taxon>Bacteria</taxon>
        <taxon>Pseudomonadati</taxon>
        <taxon>Pseudomonadota</taxon>
        <taxon>Betaproteobacteria</taxon>
        <taxon>Nitrosomonadales</taxon>
        <taxon>Sterolibacteriaceae</taxon>
        <taxon>Rugosibacter</taxon>
    </lineage>
</organism>
<dbReference type="RefSeq" id="WP_202634318.1">
    <property type="nucleotide sequence ID" value="NZ_CP010554.1"/>
</dbReference>
<dbReference type="EMBL" id="CP010554">
    <property type="protein sequence ID" value="AJP48409.1"/>
    <property type="molecule type" value="Genomic_DNA"/>
</dbReference>
<accession>A0A0C5J9M7</accession>
<proteinExistence type="predicted"/>
<evidence type="ECO:0000313" key="3">
    <source>
        <dbReference type="Proteomes" id="UP000061603"/>
    </source>
</evidence>
<evidence type="ECO:0000259" key="1">
    <source>
        <dbReference type="PROSITE" id="PS51819"/>
    </source>
</evidence>
<dbReference type="Proteomes" id="UP000061603">
    <property type="component" value="Chromosome"/>
</dbReference>
<dbReference type="InterPro" id="IPR037523">
    <property type="entry name" value="VOC_core"/>
</dbReference>
<dbReference type="InterPro" id="IPR029068">
    <property type="entry name" value="Glyas_Bleomycin-R_OHBP_Dase"/>
</dbReference>